<gene>
    <name evidence="1" type="ORF">MFUM_2041</name>
</gene>
<dbReference type="Proteomes" id="UP001161497">
    <property type="component" value="Chromosome"/>
</dbReference>
<dbReference type="EMBL" id="OX458932">
    <property type="protein sequence ID" value="CAI9086360.1"/>
    <property type="molecule type" value="Genomic_DNA"/>
</dbReference>
<reference evidence="1" key="1">
    <citation type="submission" date="2023-03" db="EMBL/GenBank/DDBJ databases">
        <authorList>
            <person name="Cremers G."/>
            <person name="Picone N."/>
        </authorList>
    </citation>
    <scope>NUCLEOTIDE SEQUENCE</scope>
    <source>
        <strain evidence="1">Sample_alias</strain>
    </source>
</reference>
<dbReference type="RefSeq" id="WP_009059429.1">
    <property type="nucleotide sequence ID" value="NZ_LXJS01000010.1"/>
</dbReference>
<organism evidence="1 2">
    <name type="scientific">Candidatus Methylacidiphilum fumarolicum</name>
    <dbReference type="NCBI Taxonomy" id="591154"/>
    <lineage>
        <taxon>Bacteria</taxon>
        <taxon>Pseudomonadati</taxon>
        <taxon>Verrucomicrobiota</taxon>
        <taxon>Methylacidiphilae</taxon>
        <taxon>Methylacidiphilales</taxon>
        <taxon>Methylacidiphilaceae</taxon>
        <taxon>Methylacidiphilum (ex Ratnadevi et al. 2023)</taxon>
    </lineage>
</organism>
<accession>A0ABM9IF74</accession>
<evidence type="ECO:0008006" key="3">
    <source>
        <dbReference type="Google" id="ProtNLM"/>
    </source>
</evidence>
<evidence type="ECO:0000313" key="2">
    <source>
        <dbReference type="Proteomes" id="UP001161497"/>
    </source>
</evidence>
<proteinExistence type="predicted"/>
<keyword evidence="2" id="KW-1185">Reference proteome</keyword>
<evidence type="ECO:0000313" key="1">
    <source>
        <dbReference type="EMBL" id="CAI9086360.1"/>
    </source>
</evidence>
<protein>
    <recommendedName>
        <fullName evidence="3">50S ribosomal protein L22</fullName>
    </recommendedName>
</protein>
<name>A0ABM9IF74_9BACT</name>
<sequence>MKLIRRKYNGRKVKTHHSISHLRIAVMKGKGLELEPLSLIFHRKLREKAVKKIQASDH</sequence>